<protein>
    <recommendedName>
        <fullName evidence="4">Tafazzin</fullName>
    </recommendedName>
</protein>
<sequence>MPKKHHKSNFAKPVSTPHHSLASSSRSNQHDRFRSSASPSGDQPSVNDLISHLRRTQLSPSGDNNRGAPRHIAPRSVHPSLRNLLELPETPPPRPRPDARRTGLGQRRLRRTPGPPPPDSWLSGNNSDDEADDAELAASETAKVIYRLERLPGRKFPARNSFLHALLKSMATHWTWHVAYDGQFLGLLPTHIKVLLLSYVGHYATVQPLKIPMRGLKPLFDNSATGDDGGHERSANGDSDVMHLDLSGALGRWISFKQLSTELFISRKKATSSQDSASKVVPLSWEDEDENDADSSRGSPVPRSLQHLRFENLQYLSLAHPHPAAVNWNSLINLLSRLSTITHLSLAHWPVPTVTPNAMNASVRHPTQRSLVFSYGGTDSYSAMENNWAESAGILRRLSRATYCLKWLDLEGCGDWIPALNWEGVGPHGERLSTGPEWNGSWRDIEWIRLGPGWLPQPDDVDLVTKNPGTSTPETGVSNRSLAFSVHAPVSSSDSPGTWDVDEERRKYRLAKELERFRERMRAAKEVQQKVLRARKGARGKWVHFSFGLEELEGAVRDNLLGEELRDKYL</sequence>
<evidence type="ECO:0000313" key="3">
    <source>
        <dbReference type="Proteomes" id="UP000256690"/>
    </source>
</evidence>
<feature type="compositionally biased region" description="Polar residues" evidence="1">
    <location>
        <begin position="35"/>
        <end position="48"/>
    </location>
</feature>
<dbReference type="STRING" id="1810919.A0A3D8RRS7"/>
<dbReference type="Proteomes" id="UP000256690">
    <property type="component" value="Unassembled WGS sequence"/>
</dbReference>
<evidence type="ECO:0008006" key="4">
    <source>
        <dbReference type="Google" id="ProtNLM"/>
    </source>
</evidence>
<dbReference type="RefSeq" id="XP_026603071.1">
    <property type="nucleotide sequence ID" value="XM_026748767.1"/>
</dbReference>
<dbReference type="GeneID" id="38117121"/>
<organism evidence="2 3">
    <name type="scientific">Aspergillus mulundensis</name>
    <dbReference type="NCBI Taxonomy" id="1810919"/>
    <lineage>
        <taxon>Eukaryota</taxon>
        <taxon>Fungi</taxon>
        <taxon>Dikarya</taxon>
        <taxon>Ascomycota</taxon>
        <taxon>Pezizomycotina</taxon>
        <taxon>Eurotiomycetes</taxon>
        <taxon>Eurotiomycetidae</taxon>
        <taxon>Eurotiales</taxon>
        <taxon>Aspergillaceae</taxon>
        <taxon>Aspergillus</taxon>
        <taxon>Aspergillus subgen. Nidulantes</taxon>
    </lineage>
</organism>
<dbReference type="SUPFAM" id="SSF52047">
    <property type="entry name" value="RNI-like"/>
    <property type="match status" value="1"/>
</dbReference>
<comment type="caution">
    <text evidence="2">The sequence shown here is derived from an EMBL/GenBank/DDBJ whole genome shotgun (WGS) entry which is preliminary data.</text>
</comment>
<gene>
    <name evidence="2" type="ORF">DSM5745_06751</name>
</gene>
<name>A0A3D8RRS7_9EURO</name>
<evidence type="ECO:0000313" key="2">
    <source>
        <dbReference type="EMBL" id="RDW76759.1"/>
    </source>
</evidence>
<proteinExistence type="predicted"/>
<accession>A0A3D8RRS7</accession>
<feature type="compositionally biased region" description="Polar residues" evidence="1">
    <location>
        <begin position="17"/>
        <end position="27"/>
    </location>
</feature>
<evidence type="ECO:0000256" key="1">
    <source>
        <dbReference type="SAM" id="MobiDB-lite"/>
    </source>
</evidence>
<feature type="region of interest" description="Disordered" evidence="1">
    <location>
        <begin position="1"/>
        <end position="133"/>
    </location>
</feature>
<keyword evidence="3" id="KW-1185">Reference proteome</keyword>
<dbReference type="EMBL" id="PVWQ01000007">
    <property type="protein sequence ID" value="RDW76759.1"/>
    <property type="molecule type" value="Genomic_DNA"/>
</dbReference>
<dbReference type="AlphaFoldDB" id="A0A3D8RRS7"/>
<reference evidence="2 3" key="1">
    <citation type="journal article" date="2018" name="IMA Fungus">
        <title>IMA Genome-F 9: Draft genome sequence of Annulohypoxylon stygium, Aspergillus mulundensis, Berkeleyomyces basicola (syn. Thielaviopsis basicola), Ceratocystis smalleyi, two Cercospora beticola strains, Coleophoma cylindrospora, Fusarium fracticaudum, Phialophora cf. hyalina, and Morchella septimelata.</title>
        <authorList>
            <person name="Wingfield B.D."/>
            <person name="Bills G.F."/>
            <person name="Dong Y."/>
            <person name="Huang W."/>
            <person name="Nel W.J."/>
            <person name="Swalarsk-Parry B.S."/>
            <person name="Vaghefi N."/>
            <person name="Wilken P.M."/>
            <person name="An Z."/>
            <person name="de Beer Z.W."/>
            <person name="De Vos L."/>
            <person name="Chen L."/>
            <person name="Duong T.A."/>
            <person name="Gao Y."/>
            <person name="Hammerbacher A."/>
            <person name="Kikkert J.R."/>
            <person name="Li Y."/>
            <person name="Li H."/>
            <person name="Li K."/>
            <person name="Li Q."/>
            <person name="Liu X."/>
            <person name="Ma X."/>
            <person name="Naidoo K."/>
            <person name="Pethybridge S.J."/>
            <person name="Sun J."/>
            <person name="Steenkamp E.T."/>
            <person name="van der Nest M.A."/>
            <person name="van Wyk S."/>
            <person name="Wingfield M.J."/>
            <person name="Xiong C."/>
            <person name="Yue Q."/>
            <person name="Zhang X."/>
        </authorList>
    </citation>
    <scope>NUCLEOTIDE SEQUENCE [LARGE SCALE GENOMIC DNA]</scope>
    <source>
        <strain evidence="2 3">DSM 5745</strain>
    </source>
</reference>
<dbReference type="OrthoDB" id="193467at2759"/>
<feature type="region of interest" description="Disordered" evidence="1">
    <location>
        <begin position="276"/>
        <end position="302"/>
    </location>
</feature>